<sequence length="354" mass="39564">MPAEAEALIKGFQQLTASNFDRGLKNPFSMSKDPTVVILTRKRDKQAHKGTCRYPLAVARELVQHLIYQFDEFYYNLLSTRAEFPPGVFFGLTQAETIVASIDQVRAGDDHDTSLMEGLIGGEEFDGQMECLDLAISSWLESDYYKLYLRDQERMDNFIDVEGRRLPQKKATRARETQQRAAGKAEEKARASKAEKRSKKACGDEEEAGSILSHAEGVDTQDKDTLSKWENSTIKLVKVGKSAGGRVHTAGEVNEEENLPTRGKKRAQANADRAARERDEANAKRIRREAMVNKKVGALAKQMSRQREHVNKVLRQGQTVAAMEEIRTELGNHSSSPPELSSLKTCGVSCSERS</sequence>
<evidence type="ECO:0000313" key="1">
    <source>
        <dbReference type="EMBL" id="KAI7936630.1"/>
    </source>
</evidence>
<reference evidence="2" key="1">
    <citation type="journal article" date="2018" name="BMC Genomics">
        <title>Genomic insights into host adaptation between the wheat stripe rust pathogen (Puccinia striiformis f. sp. tritici) and the barley stripe rust pathogen (Puccinia striiformis f. sp. hordei).</title>
        <authorList>
            <person name="Xia C."/>
            <person name="Wang M."/>
            <person name="Yin C."/>
            <person name="Cornejo O.E."/>
            <person name="Hulbert S.H."/>
            <person name="Chen X."/>
        </authorList>
    </citation>
    <scope>NUCLEOTIDE SEQUENCE [LARGE SCALE GENOMIC DNA]</scope>
    <source>
        <strain evidence="2">93-210</strain>
    </source>
</reference>
<protein>
    <submittedName>
        <fullName evidence="1">Uncharacterized protein</fullName>
    </submittedName>
</protein>
<dbReference type="Proteomes" id="UP001060170">
    <property type="component" value="Chromosome 17"/>
</dbReference>
<evidence type="ECO:0000313" key="2">
    <source>
        <dbReference type="Proteomes" id="UP001060170"/>
    </source>
</evidence>
<name>A0ACC0DQX0_9BASI</name>
<reference evidence="1 2" key="3">
    <citation type="journal article" date="2022" name="Microbiol. Spectr.">
        <title>Folding features and dynamics of 3D genome architecture in plant fungal pathogens.</title>
        <authorList>
            <person name="Xia C."/>
        </authorList>
    </citation>
    <scope>NUCLEOTIDE SEQUENCE [LARGE SCALE GENOMIC DNA]</scope>
    <source>
        <strain evidence="1 2">93-210</strain>
    </source>
</reference>
<gene>
    <name evidence="1" type="ORF">MJO28_015529</name>
</gene>
<dbReference type="EMBL" id="CM045881">
    <property type="protein sequence ID" value="KAI7936630.1"/>
    <property type="molecule type" value="Genomic_DNA"/>
</dbReference>
<accession>A0ACC0DQX0</accession>
<reference evidence="2" key="2">
    <citation type="journal article" date="2018" name="Mol. Plant Microbe Interact.">
        <title>Genome sequence resources for the wheat stripe rust pathogen (Puccinia striiformis f. sp. tritici) and the barley stripe rust pathogen (Puccinia striiformis f. sp. hordei).</title>
        <authorList>
            <person name="Xia C."/>
            <person name="Wang M."/>
            <person name="Yin C."/>
            <person name="Cornejo O.E."/>
            <person name="Hulbert S.H."/>
            <person name="Chen X."/>
        </authorList>
    </citation>
    <scope>NUCLEOTIDE SEQUENCE [LARGE SCALE GENOMIC DNA]</scope>
    <source>
        <strain evidence="2">93-210</strain>
    </source>
</reference>
<comment type="caution">
    <text evidence="1">The sequence shown here is derived from an EMBL/GenBank/DDBJ whole genome shotgun (WGS) entry which is preliminary data.</text>
</comment>
<organism evidence="1 2">
    <name type="scientific">Puccinia striiformis f. sp. tritici</name>
    <dbReference type="NCBI Taxonomy" id="168172"/>
    <lineage>
        <taxon>Eukaryota</taxon>
        <taxon>Fungi</taxon>
        <taxon>Dikarya</taxon>
        <taxon>Basidiomycota</taxon>
        <taxon>Pucciniomycotina</taxon>
        <taxon>Pucciniomycetes</taxon>
        <taxon>Pucciniales</taxon>
        <taxon>Pucciniaceae</taxon>
        <taxon>Puccinia</taxon>
    </lineage>
</organism>
<proteinExistence type="predicted"/>
<keyword evidence="2" id="KW-1185">Reference proteome</keyword>